<evidence type="ECO:0000256" key="2">
    <source>
        <dbReference type="ARBA" id="ARBA00022801"/>
    </source>
</evidence>
<evidence type="ECO:0000256" key="3">
    <source>
        <dbReference type="ARBA" id="ARBA00048098"/>
    </source>
</evidence>
<comment type="caution">
    <text evidence="4">The sequence shown here is derived from an EMBL/GenBank/DDBJ whole genome shotgun (WGS) entry which is preliminary data.</text>
</comment>
<dbReference type="EMBL" id="LJIJ01000023">
    <property type="protein sequence ID" value="ODN05389.1"/>
    <property type="molecule type" value="Genomic_DNA"/>
</dbReference>
<dbReference type="GO" id="GO:0003925">
    <property type="term" value="F:G protein activity"/>
    <property type="evidence" value="ECO:0007669"/>
    <property type="project" value="UniProtKB-EC"/>
</dbReference>
<evidence type="ECO:0000256" key="1">
    <source>
        <dbReference type="ARBA" id="ARBA00011984"/>
    </source>
</evidence>
<dbReference type="InterPro" id="IPR051065">
    <property type="entry name" value="Ras-related_GTPase"/>
</dbReference>
<keyword evidence="2" id="KW-0378">Hydrolase</keyword>
<dbReference type="InterPro" id="IPR027417">
    <property type="entry name" value="P-loop_NTPase"/>
</dbReference>
<evidence type="ECO:0000313" key="4">
    <source>
        <dbReference type="EMBL" id="ODN05389.1"/>
    </source>
</evidence>
<dbReference type="Gene3D" id="3.40.50.300">
    <property type="entry name" value="P-loop containing nucleotide triphosphate hydrolases"/>
    <property type="match status" value="1"/>
</dbReference>
<organism evidence="4 5">
    <name type="scientific">Orchesella cincta</name>
    <name type="common">Springtail</name>
    <name type="synonym">Podura cincta</name>
    <dbReference type="NCBI Taxonomy" id="48709"/>
    <lineage>
        <taxon>Eukaryota</taxon>
        <taxon>Metazoa</taxon>
        <taxon>Ecdysozoa</taxon>
        <taxon>Arthropoda</taxon>
        <taxon>Hexapoda</taxon>
        <taxon>Collembola</taxon>
        <taxon>Entomobryomorpha</taxon>
        <taxon>Entomobryoidea</taxon>
        <taxon>Orchesellidae</taxon>
        <taxon>Orchesellinae</taxon>
        <taxon>Orchesella</taxon>
    </lineage>
</organism>
<comment type="catalytic activity">
    <reaction evidence="3">
        <text>GTP + H2O = GDP + phosphate + H(+)</text>
        <dbReference type="Rhea" id="RHEA:19669"/>
        <dbReference type="ChEBI" id="CHEBI:15377"/>
        <dbReference type="ChEBI" id="CHEBI:15378"/>
        <dbReference type="ChEBI" id="CHEBI:37565"/>
        <dbReference type="ChEBI" id="CHEBI:43474"/>
        <dbReference type="ChEBI" id="CHEBI:58189"/>
        <dbReference type="EC" id="3.6.5.2"/>
    </reaction>
</comment>
<dbReference type="EC" id="3.6.5.2" evidence="1"/>
<dbReference type="Proteomes" id="UP000094527">
    <property type="component" value="Unassembled WGS sequence"/>
</dbReference>
<reference evidence="4 5" key="1">
    <citation type="journal article" date="2016" name="Genome Biol. Evol.">
        <title>Gene Family Evolution Reflects Adaptation to Soil Environmental Stressors in the Genome of the Collembolan Orchesella cincta.</title>
        <authorList>
            <person name="Faddeeva-Vakhrusheva A."/>
            <person name="Derks M.F."/>
            <person name="Anvar S.Y."/>
            <person name="Agamennone V."/>
            <person name="Suring W."/>
            <person name="Smit S."/>
            <person name="van Straalen N.M."/>
            <person name="Roelofs D."/>
        </authorList>
    </citation>
    <scope>NUCLEOTIDE SEQUENCE [LARGE SCALE GENOMIC DNA]</scope>
    <source>
        <tissue evidence="4">Mixed pool</tissue>
    </source>
</reference>
<keyword evidence="5" id="KW-1185">Reference proteome</keyword>
<dbReference type="SUPFAM" id="SSF52540">
    <property type="entry name" value="P-loop containing nucleoside triphosphate hydrolases"/>
    <property type="match status" value="1"/>
</dbReference>
<gene>
    <name evidence="4" type="ORF">Ocin01_01233</name>
</gene>
<dbReference type="OrthoDB" id="18798at2759"/>
<accession>A0A1D2NJI7</accession>
<proteinExistence type="predicted"/>
<dbReference type="AlphaFoldDB" id="A0A1D2NJI7"/>
<name>A0A1D2NJI7_ORCCI</name>
<protein>
    <recommendedName>
        <fullName evidence="1">small monomeric GTPase</fullName>
        <ecNumber evidence="1">3.6.5.2</ecNumber>
    </recommendedName>
</protein>
<evidence type="ECO:0000313" key="5">
    <source>
        <dbReference type="Proteomes" id="UP000094527"/>
    </source>
</evidence>
<dbReference type="PANTHER" id="PTHR45704">
    <property type="entry name" value="RAS-LIKE FAMILY MEMBER 11"/>
    <property type="match status" value="1"/>
</dbReference>
<dbReference type="STRING" id="48709.A0A1D2NJI7"/>
<sequence length="97" mass="10959">MKISMKNSEEKMVGGGVVSSIGHQSSNVPNANPRIRIAVFGQHEVGKSALTVRYLTRRYIGEYKSNTVFTSHFDNPHMFQFLIKYTLPSAITNSFYE</sequence>